<keyword evidence="3" id="KW-1185">Reference proteome</keyword>
<evidence type="ECO:0000256" key="1">
    <source>
        <dbReference type="SAM" id="SignalP"/>
    </source>
</evidence>
<organism evidence="2 3">
    <name type="scientific">Litoreibacter ponti</name>
    <dbReference type="NCBI Taxonomy" id="1510457"/>
    <lineage>
        <taxon>Bacteria</taxon>
        <taxon>Pseudomonadati</taxon>
        <taxon>Pseudomonadota</taxon>
        <taxon>Alphaproteobacteria</taxon>
        <taxon>Rhodobacterales</taxon>
        <taxon>Roseobacteraceae</taxon>
        <taxon>Litoreibacter</taxon>
    </lineage>
</organism>
<dbReference type="InterPro" id="IPR022472">
    <property type="entry name" value="VPLPA-CTERM"/>
</dbReference>
<feature type="chain" id="PRO_5015719278" evidence="1">
    <location>
        <begin position="24"/>
        <end position="222"/>
    </location>
</feature>
<dbReference type="OrthoDB" id="9842620at2"/>
<evidence type="ECO:0000313" key="2">
    <source>
        <dbReference type="EMBL" id="PTX55772.1"/>
    </source>
</evidence>
<protein>
    <submittedName>
        <fullName evidence="2">Putative secreted protein</fullName>
    </submittedName>
</protein>
<comment type="caution">
    <text evidence="2">The sequence shown here is derived from an EMBL/GenBank/DDBJ whole genome shotgun (WGS) entry which is preliminary data.</text>
</comment>
<reference evidence="2 3" key="1">
    <citation type="submission" date="2018-04" db="EMBL/GenBank/DDBJ databases">
        <title>Genomic Encyclopedia of Archaeal and Bacterial Type Strains, Phase II (KMG-II): from individual species to whole genera.</title>
        <authorList>
            <person name="Goeker M."/>
        </authorList>
    </citation>
    <scope>NUCLEOTIDE SEQUENCE [LARGE SCALE GENOMIC DNA]</scope>
    <source>
        <strain evidence="2 3">DSM 100977</strain>
    </source>
</reference>
<dbReference type="AlphaFoldDB" id="A0A2T6BI92"/>
<proteinExistence type="predicted"/>
<dbReference type="NCBIfam" id="TIGR03370">
    <property type="entry name" value="VPLPA-CTERM"/>
    <property type="match status" value="1"/>
</dbReference>
<feature type="signal peptide" evidence="1">
    <location>
        <begin position="1"/>
        <end position="23"/>
    </location>
</feature>
<name>A0A2T6BI92_9RHOB</name>
<keyword evidence="1" id="KW-0732">Signal</keyword>
<sequence length="222" mass="23913">MNFFAGALVTAALSVGATLAAQATTVTFDFASASENSGYFQRASKLSFEKDGLDLDVSAHGYVTPQNEGDELNAWTSLKVTRQNSYGLYIYSYWGDDHRVDGHWNEALKFDFNGSDVSIASIRFGSYGSNDVFDLFVGDNGQLLYEGSNEVATWVHLDTETSSLFAIGASENHSAFKVKKLVVNVAEPDDNEPEPVPLPAGGVLLLTGLAALVARRKLGRSA</sequence>
<dbReference type="EMBL" id="QBKS01000001">
    <property type="protein sequence ID" value="PTX55772.1"/>
    <property type="molecule type" value="Genomic_DNA"/>
</dbReference>
<dbReference type="RefSeq" id="WP_107844030.1">
    <property type="nucleotide sequence ID" value="NZ_QBKS01000001.1"/>
</dbReference>
<dbReference type="Proteomes" id="UP000243978">
    <property type="component" value="Unassembled WGS sequence"/>
</dbReference>
<gene>
    <name evidence="2" type="ORF">C8N43_0418</name>
</gene>
<accession>A0A2T6BI92</accession>
<evidence type="ECO:0000313" key="3">
    <source>
        <dbReference type="Proteomes" id="UP000243978"/>
    </source>
</evidence>